<gene>
    <name evidence="1" type="ORF">J0383_18775</name>
</gene>
<sequence>MRIKDLNDLAPIKNKRTRFLVNNTSIPFTDIFYGVIKEIKSDHIIVEQQYIKSNEDYSEELITQNRKLKNGTFKLLEDK</sequence>
<proteinExistence type="predicted"/>
<protein>
    <submittedName>
        <fullName evidence="1">Uncharacterized protein</fullName>
    </submittedName>
</protein>
<organism evidence="1 2">
    <name type="scientific">Flavobacterium endoglycinae</name>
    <dbReference type="NCBI Taxonomy" id="2816357"/>
    <lineage>
        <taxon>Bacteria</taxon>
        <taxon>Pseudomonadati</taxon>
        <taxon>Bacteroidota</taxon>
        <taxon>Flavobacteriia</taxon>
        <taxon>Flavobacteriales</taxon>
        <taxon>Flavobacteriaceae</taxon>
        <taxon>Flavobacterium</taxon>
    </lineage>
</organism>
<name>A0ABX7QB85_9FLAO</name>
<dbReference type="EMBL" id="CP071448">
    <property type="protein sequence ID" value="QSW88294.1"/>
    <property type="molecule type" value="Genomic_DNA"/>
</dbReference>
<evidence type="ECO:0000313" key="2">
    <source>
        <dbReference type="Proteomes" id="UP000663440"/>
    </source>
</evidence>
<dbReference type="RefSeq" id="WP_207295497.1">
    <property type="nucleotide sequence ID" value="NZ_CP071448.1"/>
</dbReference>
<reference evidence="1 2" key="1">
    <citation type="submission" date="2021-03" db="EMBL/GenBank/DDBJ databases">
        <title>Flavobacterium kribbensis sp. nov, an endophytic bacteria, isolated from soybean.</title>
        <authorList>
            <person name="Lee J."/>
            <person name="Seo J."/>
        </authorList>
    </citation>
    <scope>NUCLEOTIDE SEQUENCE [LARGE SCALE GENOMIC DNA]</scope>
    <source>
        <strain evidence="1 2">BB8</strain>
    </source>
</reference>
<evidence type="ECO:0000313" key="1">
    <source>
        <dbReference type="EMBL" id="QSW88294.1"/>
    </source>
</evidence>
<dbReference type="Proteomes" id="UP000663440">
    <property type="component" value="Chromosome"/>
</dbReference>
<keyword evidence="2" id="KW-1185">Reference proteome</keyword>
<accession>A0ABX7QB85</accession>